<dbReference type="PANTHER" id="PTHR21437">
    <property type="entry name" value="WIDE AWAKE"/>
    <property type="match status" value="1"/>
</dbReference>
<dbReference type="GO" id="GO:0005819">
    <property type="term" value="C:spindle"/>
    <property type="evidence" value="ECO:0007669"/>
    <property type="project" value="TreeGrafter"/>
</dbReference>
<feature type="compositionally biased region" description="Low complexity" evidence="2">
    <location>
        <begin position="728"/>
        <end position="739"/>
    </location>
</feature>
<dbReference type="PROSITE" id="PS50853">
    <property type="entry name" value="FN3"/>
    <property type="match status" value="1"/>
</dbReference>
<dbReference type="GO" id="GO:0000132">
    <property type="term" value="P:establishment of mitotic spindle orientation"/>
    <property type="evidence" value="ECO:0007669"/>
    <property type="project" value="TreeGrafter"/>
</dbReference>
<dbReference type="PANTHER" id="PTHR21437:SF3">
    <property type="entry name" value="ANKYRIN REPEAT AND FIBRONECTIN TYPE-III DOMAIN-CONTAINING PROTEIN 1"/>
    <property type="match status" value="1"/>
</dbReference>
<feature type="repeat" description="ANK" evidence="1">
    <location>
        <begin position="543"/>
        <end position="567"/>
    </location>
</feature>
<dbReference type="eggNOG" id="KOG4485">
    <property type="taxonomic scope" value="Eukaryota"/>
</dbReference>
<dbReference type="Proteomes" id="UP000028760">
    <property type="component" value="Unassembled WGS sequence"/>
</dbReference>
<dbReference type="Gene3D" id="1.25.40.20">
    <property type="entry name" value="Ankyrin repeat-containing domain"/>
    <property type="match status" value="1"/>
</dbReference>
<dbReference type="EMBL" id="AYCK01010651">
    <property type="status" value="NOT_ANNOTATED_CDS"/>
    <property type="molecule type" value="Genomic_DNA"/>
</dbReference>
<dbReference type="InterPro" id="IPR039269">
    <property type="entry name" value="ANKFN1"/>
</dbReference>
<dbReference type="PROSITE" id="PS50297">
    <property type="entry name" value="ANK_REP_REGION"/>
    <property type="match status" value="1"/>
</dbReference>
<keyword evidence="1" id="KW-0040">ANK repeat</keyword>
<evidence type="ECO:0000256" key="1">
    <source>
        <dbReference type="PROSITE-ProRule" id="PRU00023"/>
    </source>
</evidence>
<evidence type="ECO:0000259" key="3">
    <source>
        <dbReference type="PROSITE" id="PS50853"/>
    </source>
</evidence>
<dbReference type="InterPro" id="IPR013783">
    <property type="entry name" value="Ig-like_fold"/>
</dbReference>
<reference evidence="4" key="3">
    <citation type="submission" date="2025-09" db="UniProtKB">
        <authorList>
            <consortium name="Ensembl"/>
        </authorList>
    </citation>
    <scope>IDENTIFICATION</scope>
</reference>
<proteinExistence type="predicted"/>
<feature type="region of interest" description="Disordered" evidence="2">
    <location>
        <begin position="1336"/>
        <end position="1377"/>
    </location>
</feature>
<accession>A0A087XH43</accession>
<keyword evidence="5" id="KW-1185">Reference proteome</keyword>
<dbReference type="Ensembl" id="ENSPFOT00000005105.2">
    <property type="protein sequence ID" value="ENSPFOP00000005096.2"/>
    <property type="gene ID" value="ENSPFOG00000004679.2"/>
</dbReference>
<feature type="region of interest" description="Disordered" evidence="2">
    <location>
        <begin position="1229"/>
        <end position="1290"/>
    </location>
</feature>
<feature type="compositionally biased region" description="Basic residues" evidence="2">
    <location>
        <begin position="1427"/>
        <end position="1436"/>
    </location>
</feature>
<dbReference type="PROSITE" id="PS50088">
    <property type="entry name" value="ANK_REPEAT"/>
    <property type="match status" value="1"/>
</dbReference>
<organism evidence="4 5">
    <name type="scientific">Poecilia formosa</name>
    <name type="common">Amazon molly</name>
    <name type="synonym">Limia formosa</name>
    <dbReference type="NCBI Taxonomy" id="48698"/>
    <lineage>
        <taxon>Eukaryota</taxon>
        <taxon>Metazoa</taxon>
        <taxon>Chordata</taxon>
        <taxon>Craniata</taxon>
        <taxon>Vertebrata</taxon>
        <taxon>Euteleostomi</taxon>
        <taxon>Actinopterygii</taxon>
        <taxon>Neopterygii</taxon>
        <taxon>Teleostei</taxon>
        <taxon>Neoteleostei</taxon>
        <taxon>Acanthomorphata</taxon>
        <taxon>Ovalentaria</taxon>
        <taxon>Atherinomorphae</taxon>
        <taxon>Cyprinodontiformes</taxon>
        <taxon>Poeciliidae</taxon>
        <taxon>Poeciliinae</taxon>
        <taxon>Poecilia</taxon>
    </lineage>
</organism>
<dbReference type="Gene3D" id="2.60.40.10">
    <property type="entry name" value="Immunoglobulins"/>
    <property type="match status" value="1"/>
</dbReference>
<dbReference type="InterPro" id="IPR036116">
    <property type="entry name" value="FN3_sf"/>
</dbReference>
<dbReference type="Pfam" id="PF00041">
    <property type="entry name" value="fn3"/>
    <property type="match status" value="1"/>
</dbReference>
<feature type="region of interest" description="Disordered" evidence="2">
    <location>
        <begin position="1"/>
        <end position="25"/>
    </location>
</feature>
<dbReference type="SMART" id="SM00248">
    <property type="entry name" value="ANK"/>
    <property type="match status" value="2"/>
</dbReference>
<evidence type="ECO:0000313" key="4">
    <source>
        <dbReference type="Ensembl" id="ENSPFOP00000005096.2"/>
    </source>
</evidence>
<feature type="region of interest" description="Disordered" evidence="2">
    <location>
        <begin position="1410"/>
        <end position="1436"/>
    </location>
</feature>
<dbReference type="SUPFAM" id="SSF48403">
    <property type="entry name" value="Ankyrin repeat"/>
    <property type="match status" value="1"/>
</dbReference>
<evidence type="ECO:0000256" key="2">
    <source>
        <dbReference type="SAM" id="MobiDB-lite"/>
    </source>
</evidence>
<dbReference type="OMA" id="RSPNMLC"/>
<protein>
    <submittedName>
        <fullName evidence="4">Ankyrin repeat and fibronectin type III domain containing 1</fullName>
    </submittedName>
</protein>
<feature type="compositionally biased region" description="Gly residues" evidence="2">
    <location>
        <begin position="314"/>
        <end position="323"/>
    </location>
</feature>
<name>A0A087XH43_POEFO</name>
<feature type="region of interest" description="Disordered" evidence="2">
    <location>
        <begin position="728"/>
        <end position="750"/>
    </location>
</feature>
<feature type="compositionally biased region" description="Polar residues" evidence="2">
    <location>
        <begin position="261"/>
        <end position="276"/>
    </location>
</feature>
<dbReference type="SMART" id="SM00060">
    <property type="entry name" value="FN3"/>
    <property type="match status" value="1"/>
</dbReference>
<feature type="compositionally biased region" description="Polar residues" evidence="2">
    <location>
        <begin position="1229"/>
        <end position="1244"/>
    </location>
</feature>
<dbReference type="GeneTree" id="ENSGT00940000159856"/>
<feature type="compositionally biased region" description="Polar residues" evidence="2">
    <location>
        <begin position="1564"/>
        <end position="1577"/>
    </location>
</feature>
<dbReference type="GO" id="GO:0061172">
    <property type="term" value="P:regulation of establishment of bipolar cell polarity"/>
    <property type="evidence" value="ECO:0007669"/>
    <property type="project" value="TreeGrafter"/>
</dbReference>
<feature type="region of interest" description="Disordered" evidence="2">
    <location>
        <begin position="256"/>
        <end position="332"/>
    </location>
</feature>
<dbReference type="InterPro" id="IPR003961">
    <property type="entry name" value="FN3_dom"/>
</dbReference>
<dbReference type="SUPFAM" id="SSF49265">
    <property type="entry name" value="Fibronectin type III"/>
    <property type="match status" value="1"/>
</dbReference>
<dbReference type="InterPro" id="IPR036770">
    <property type="entry name" value="Ankyrin_rpt-contain_sf"/>
</dbReference>
<feature type="region of interest" description="Disordered" evidence="2">
    <location>
        <begin position="179"/>
        <end position="210"/>
    </location>
</feature>
<dbReference type="CDD" id="cd00063">
    <property type="entry name" value="FN3"/>
    <property type="match status" value="1"/>
</dbReference>
<evidence type="ECO:0000313" key="5">
    <source>
        <dbReference type="Proteomes" id="UP000028760"/>
    </source>
</evidence>
<reference evidence="5" key="1">
    <citation type="submission" date="2013-10" db="EMBL/GenBank/DDBJ databases">
        <authorList>
            <person name="Schartl M."/>
            <person name="Warren W."/>
        </authorList>
    </citation>
    <scope>NUCLEOTIDE SEQUENCE [LARGE SCALE GENOMIC DNA]</scope>
    <source>
        <strain evidence="5">female</strain>
    </source>
</reference>
<feature type="domain" description="Fibronectin type-III" evidence="3">
    <location>
        <begin position="643"/>
        <end position="739"/>
    </location>
</feature>
<dbReference type="Pfam" id="PF13637">
    <property type="entry name" value="Ank_4"/>
    <property type="match status" value="1"/>
</dbReference>
<feature type="region of interest" description="Disordered" evidence="2">
    <location>
        <begin position="1540"/>
        <end position="1577"/>
    </location>
</feature>
<dbReference type="InterPro" id="IPR002110">
    <property type="entry name" value="Ankyrin_rpt"/>
</dbReference>
<dbReference type="STRING" id="48698.ENSPFOP00000005096"/>
<sequence length="1577" mass="174340">MGVEGVGHRRHHDAGDEDKDAKGHHAAVAGHLRAAGRRRQLDLVDVRDTCCHDDSTVLPGLLPAQPLCRDGRRYPHGVPRDPSAPFGVEVVRHGDLAGEEQKWLKMSVDSENSCVLLSSRESRTSCIFQAADERDEIPGVGEESVLEMLSYSKYSDLETWLCMPSSLLLSRPLDGTQTSSSCSTLSSSHASNHSSNSPTMSSSSSAASISQRSICSEPGETLLRALDRESTFLTPALGKEATFLSTPLLPILSSTPAAASESGSRSATGDSTSCSGVSVRKRRRLAASPGGLHWNSEGSVQRDFWSPDPPSGSAAGGARGAGPSGRSLLLGQTDRVTPVWTAGERVALRKTFSADDQLLRPAGGELKLLNRLERGRKKLRSIHSLGTPGRYDSRKKSDSKISRLAQRWNQRTAGDALIRDLKPLYPTGIYRSSLSLDRHLPGIMTQQMQNLQLSQTRKCPGGPTSPSAAKRLYRNLSEKLRGSTSSFEDAYFFGKTDRLRKASTMQGSDCIFEAVEQQDLDTVQILLYQFSAEELDLNTPNSQGLTPLDIAIMTNNTPIAKLLLKAGGKESPHFVSVESREAHLSALVEEAERRAADLAAQAQKDGLSLEACHKDKQLRTWEWRSKLYKRMRTGFQHARAPEAPTMVRLSVSSSTTLTVTFQEPQSLNSTVVTKYRVEWSCLKDFSLLAGEMVLDNLQSLKCTISSLSTGRLYYVRVSAYNMKGWGPPASSLPPSAAPSNWRESDGREPRRRGHIEAMERLLQQVRATHTHYCCGDSTKLQNPSRKQSVSRSLKHLFNSSNKFVKTLKRGIYLAAVFYHKDSLLVTAEEQIPIVEVDDSYSSSLMQDFLWFTKLSCMWEDVRWLRQSMSVSMSSSSTLQARHKMLIAAAQLQNLLGTHNLGRVHYEPIKDRHGNVLLVTIRDTESQHSLFSGRWMQVTKLQSQRKSLSTPEEPYALDILIITMQDILAYQRRSTHRLAPGLYLGYLKLSSSVDQIKVLVSQRAPNMLCHTRIRDNANVSREEWDWIQTLVAMGEKRRSEEDEEEAEPQPESHAPLLYYELQTAIKSLLKHINVPLHQARHFRLYSLEVVEIGHGVSFLLLLPPADDVCSAPGQSNPYAPLSGFLHLPLQMFELVHFCTYKEKFIGLYCRLSSVLDLDALITQQALREAITDGELTSARSRHQLILDYIQQLDEMRRDLRWITDALQYARYKQPRGGVLITCLVDASASESDSGQQKTDSTSSTMDYMPTPSPSPELRQRKAISDSLLGSDEDGSSEVFLPTDSDYDSSDALSPRELDLLYSPASDLSQQVMHSLGGSAPDVLQIHELRYSICPPTDFPVSTPRKDPLLPTSTSPSADLSLPTSPNPPSRCRTLPTSPSLPLSPMFYKDLPMSSPLSPALSDTTKTFEGLSLTKEGPAPLRGLANPPAKRKLLSRSHRGQYFSGPQRWLRGHSGESLTGSLSEGVYTRQLDADLTPLGDPPSPQGHTYVSHASCVLENRKARHREQRPHVRRIFVEPCKDASPSREEEETVTAAGVSVVVAQAESGEEGEEPEGATAQEVDSDDQTNAQVSEILSSTL</sequence>
<feature type="compositionally biased region" description="Polar residues" evidence="2">
    <location>
        <begin position="1349"/>
        <end position="1362"/>
    </location>
</feature>
<reference evidence="4" key="2">
    <citation type="submission" date="2025-08" db="UniProtKB">
        <authorList>
            <consortium name="Ensembl"/>
        </authorList>
    </citation>
    <scope>IDENTIFICATION</scope>
</reference>